<accession>A0A921NBY6</accession>
<gene>
    <name evidence="2" type="ORF">K8V30_08235</name>
</gene>
<dbReference type="AlphaFoldDB" id="A0A921NBY6"/>
<keyword evidence="1" id="KW-0812">Transmembrane</keyword>
<keyword evidence="1" id="KW-0472">Membrane</keyword>
<reference evidence="2" key="1">
    <citation type="journal article" date="2021" name="PeerJ">
        <title>Extensive microbial diversity within the chicken gut microbiome revealed by metagenomics and culture.</title>
        <authorList>
            <person name="Gilroy R."/>
            <person name="Ravi A."/>
            <person name="Getino M."/>
            <person name="Pursley I."/>
            <person name="Horton D.L."/>
            <person name="Alikhan N.F."/>
            <person name="Baker D."/>
            <person name="Gharbi K."/>
            <person name="Hall N."/>
            <person name="Watson M."/>
            <person name="Adriaenssens E.M."/>
            <person name="Foster-Nyarko E."/>
            <person name="Jarju S."/>
            <person name="Secka A."/>
            <person name="Antonio M."/>
            <person name="Oren A."/>
            <person name="Chaudhuri R.R."/>
            <person name="La Ragione R."/>
            <person name="Hildebrand F."/>
            <person name="Pallen M.J."/>
        </authorList>
    </citation>
    <scope>NUCLEOTIDE SEQUENCE</scope>
    <source>
        <strain evidence="2">CHK160-4876</strain>
    </source>
</reference>
<keyword evidence="1" id="KW-1133">Transmembrane helix</keyword>
<comment type="caution">
    <text evidence="2">The sequence shown here is derived from an EMBL/GenBank/DDBJ whole genome shotgun (WGS) entry which is preliminary data.</text>
</comment>
<sequence>MTPEINLLPKIDHKDEVKSKVPYFVLASVAILLLAYFTYAYFSASSKITTLTAEEAVRQAEVDEALATLTQLEESNKGTLEGAVGFVKEQAYAVTPLMDEVTKQLPPNTYLREYNFTEEAVTLTVDLETMRDVSFYIERLVKSDYFVDAQITDVSAFELGETEKEQKPSEKFNFIPRYTVTITALIDYVYLKGGAK</sequence>
<feature type="transmembrane region" description="Helical" evidence="1">
    <location>
        <begin position="21"/>
        <end position="42"/>
    </location>
</feature>
<dbReference type="Proteomes" id="UP000700212">
    <property type="component" value="Unassembled WGS sequence"/>
</dbReference>
<evidence type="ECO:0000256" key="1">
    <source>
        <dbReference type="SAM" id="Phobius"/>
    </source>
</evidence>
<dbReference type="EMBL" id="DYTV01000106">
    <property type="protein sequence ID" value="HJH11651.1"/>
    <property type="molecule type" value="Genomic_DNA"/>
</dbReference>
<evidence type="ECO:0000313" key="3">
    <source>
        <dbReference type="Proteomes" id="UP000700212"/>
    </source>
</evidence>
<name>A0A921NBY6_9BACL</name>
<organism evidence="2 3">
    <name type="scientific">Metalysinibacillus jejuensis</name>
    <dbReference type="NCBI Taxonomy" id="914327"/>
    <lineage>
        <taxon>Bacteria</taxon>
        <taxon>Bacillati</taxon>
        <taxon>Bacillota</taxon>
        <taxon>Bacilli</taxon>
        <taxon>Bacillales</taxon>
        <taxon>Caryophanaceae</taxon>
        <taxon>Metalysinibacillus</taxon>
    </lineage>
</organism>
<proteinExistence type="predicted"/>
<protein>
    <submittedName>
        <fullName evidence="2">PilN domain-containing protein</fullName>
    </submittedName>
</protein>
<dbReference type="InterPro" id="IPR007813">
    <property type="entry name" value="PilN"/>
</dbReference>
<evidence type="ECO:0000313" key="2">
    <source>
        <dbReference type="EMBL" id="HJH11651.1"/>
    </source>
</evidence>
<dbReference type="Pfam" id="PF05137">
    <property type="entry name" value="PilN"/>
    <property type="match status" value="1"/>
</dbReference>
<reference evidence="2" key="2">
    <citation type="submission" date="2021-09" db="EMBL/GenBank/DDBJ databases">
        <authorList>
            <person name="Gilroy R."/>
        </authorList>
    </citation>
    <scope>NUCLEOTIDE SEQUENCE</scope>
    <source>
        <strain evidence="2">CHK160-4876</strain>
    </source>
</reference>